<feature type="transmembrane region" description="Helical" evidence="10">
    <location>
        <begin position="6"/>
        <end position="29"/>
    </location>
</feature>
<dbReference type="Proteomes" id="UP000007110">
    <property type="component" value="Unassembled WGS sequence"/>
</dbReference>
<sequence>MALIFGVGTGLFVLAILWALAILLCAVFSRADKLRGASFGLVFLVIIITLILVFIPREDSIPQPSDIRITDQTFIPRVLMLTLFGLFAFLSLIFMFSLHWTEPIHAKPIKSKRF</sequence>
<dbReference type="GO" id="GO:0016020">
    <property type="term" value="C:membrane"/>
    <property type="evidence" value="ECO:0007669"/>
    <property type="project" value="UniProtKB-SubCell"/>
</dbReference>
<name>A0A7M7GG20_STRPU</name>
<protein>
    <recommendedName>
        <fullName evidence="5">Transmembrane protein 218</fullName>
    </recommendedName>
</protein>
<organism evidence="12 13">
    <name type="scientific">Strongylocentrotus purpuratus</name>
    <name type="common">Purple sea urchin</name>
    <dbReference type="NCBI Taxonomy" id="7668"/>
    <lineage>
        <taxon>Eukaryota</taxon>
        <taxon>Metazoa</taxon>
        <taxon>Echinodermata</taxon>
        <taxon>Eleutherozoa</taxon>
        <taxon>Echinozoa</taxon>
        <taxon>Echinoidea</taxon>
        <taxon>Euechinoidea</taxon>
        <taxon>Echinacea</taxon>
        <taxon>Camarodonta</taxon>
        <taxon>Echinidea</taxon>
        <taxon>Strongylocentrotidae</taxon>
        <taxon>Strongylocentrotus</taxon>
    </lineage>
</organism>
<evidence type="ECO:0000256" key="7">
    <source>
        <dbReference type="ARBA" id="ARBA00022989"/>
    </source>
</evidence>
<evidence type="ECO:0000256" key="5">
    <source>
        <dbReference type="ARBA" id="ARBA00015054"/>
    </source>
</evidence>
<dbReference type="KEGG" id="spu:100890599"/>
<dbReference type="FunCoup" id="A0A7M7GG20">
    <property type="interactions" value="309"/>
</dbReference>
<dbReference type="Pfam" id="PF25810">
    <property type="entry name" value="TMEM218_N"/>
    <property type="match status" value="1"/>
</dbReference>
<dbReference type="GeneID" id="100890599"/>
<reference evidence="12" key="2">
    <citation type="submission" date="2021-01" db="UniProtKB">
        <authorList>
            <consortium name="EnsemblMetazoa"/>
        </authorList>
    </citation>
    <scope>IDENTIFICATION</scope>
</reference>
<keyword evidence="7 10" id="KW-1133">Transmembrane helix</keyword>
<dbReference type="EnsemblMetazoa" id="XM_003726586">
    <property type="protein sequence ID" value="XP_003726634"/>
    <property type="gene ID" value="LOC100890599"/>
</dbReference>
<dbReference type="InterPro" id="IPR026771">
    <property type="entry name" value="Tmem218"/>
</dbReference>
<evidence type="ECO:0000256" key="3">
    <source>
        <dbReference type="ARBA" id="ARBA00004141"/>
    </source>
</evidence>
<evidence type="ECO:0000256" key="6">
    <source>
        <dbReference type="ARBA" id="ARBA00022692"/>
    </source>
</evidence>
<evidence type="ECO:0000259" key="11">
    <source>
        <dbReference type="Pfam" id="PF25810"/>
    </source>
</evidence>
<dbReference type="PANTHER" id="PTHR31622">
    <property type="entry name" value="TRANSMEMBRANE PROTEIN 218"/>
    <property type="match status" value="1"/>
</dbReference>
<dbReference type="OrthoDB" id="5978182at2759"/>
<feature type="transmembrane region" description="Helical" evidence="10">
    <location>
        <begin position="75"/>
        <end position="100"/>
    </location>
</feature>
<comment type="function">
    <text evidence="1">May be involved in ciliary biogenesis or function.</text>
</comment>
<feature type="transmembrane region" description="Helical" evidence="10">
    <location>
        <begin position="36"/>
        <end position="55"/>
    </location>
</feature>
<keyword evidence="9" id="KW-0966">Cell projection</keyword>
<evidence type="ECO:0000256" key="4">
    <source>
        <dbReference type="ARBA" id="ARBA00010775"/>
    </source>
</evidence>
<dbReference type="CTD" id="219854"/>
<dbReference type="AlphaFoldDB" id="A0A7M7GG20"/>
<keyword evidence="8 10" id="KW-0472">Membrane</keyword>
<dbReference type="InParanoid" id="A0A7M7GG20"/>
<evidence type="ECO:0000256" key="8">
    <source>
        <dbReference type="ARBA" id="ARBA00023136"/>
    </source>
</evidence>
<feature type="domain" description="Transmembrane protein 218 N-terminal" evidence="11">
    <location>
        <begin position="3"/>
        <end position="57"/>
    </location>
</feature>
<accession>A0A7M7GG20</accession>
<keyword evidence="13" id="KW-1185">Reference proteome</keyword>
<evidence type="ECO:0000256" key="2">
    <source>
        <dbReference type="ARBA" id="ARBA00004138"/>
    </source>
</evidence>
<evidence type="ECO:0000313" key="12">
    <source>
        <dbReference type="EnsemblMetazoa" id="XP_003726634"/>
    </source>
</evidence>
<dbReference type="OMA" id="PATEMKI"/>
<proteinExistence type="inferred from homology"/>
<evidence type="ECO:0000313" key="13">
    <source>
        <dbReference type="Proteomes" id="UP000007110"/>
    </source>
</evidence>
<dbReference type="RefSeq" id="XP_003726634.1">
    <property type="nucleotide sequence ID" value="XM_003726586.3"/>
</dbReference>
<comment type="similarity">
    <text evidence="4">Belongs to the TMEM218 family.</text>
</comment>
<comment type="subcellular location">
    <subcellularLocation>
        <location evidence="2">Cell projection</location>
        <location evidence="2">Cilium</location>
    </subcellularLocation>
    <subcellularLocation>
        <location evidence="3">Membrane</location>
        <topology evidence="3">Multi-pass membrane protein</topology>
    </subcellularLocation>
</comment>
<dbReference type="InterPro" id="IPR057973">
    <property type="entry name" value="TMEM218_N"/>
</dbReference>
<evidence type="ECO:0000256" key="9">
    <source>
        <dbReference type="ARBA" id="ARBA00023273"/>
    </source>
</evidence>
<reference evidence="13" key="1">
    <citation type="submission" date="2015-02" db="EMBL/GenBank/DDBJ databases">
        <title>Genome sequencing for Strongylocentrotus purpuratus.</title>
        <authorList>
            <person name="Murali S."/>
            <person name="Liu Y."/>
            <person name="Vee V."/>
            <person name="English A."/>
            <person name="Wang M."/>
            <person name="Skinner E."/>
            <person name="Han Y."/>
            <person name="Muzny D.M."/>
            <person name="Worley K.C."/>
            <person name="Gibbs R.A."/>
        </authorList>
    </citation>
    <scope>NUCLEOTIDE SEQUENCE</scope>
</reference>
<evidence type="ECO:0000256" key="1">
    <source>
        <dbReference type="ARBA" id="ARBA00003173"/>
    </source>
</evidence>
<evidence type="ECO:0000256" key="10">
    <source>
        <dbReference type="SAM" id="Phobius"/>
    </source>
</evidence>
<dbReference type="GO" id="GO:0005929">
    <property type="term" value="C:cilium"/>
    <property type="evidence" value="ECO:0007669"/>
    <property type="project" value="UniProtKB-SubCell"/>
</dbReference>
<keyword evidence="6 10" id="KW-0812">Transmembrane</keyword>
<dbReference type="PANTHER" id="PTHR31622:SF1">
    <property type="entry name" value="TRANSMEMBRANE PROTEIN 218"/>
    <property type="match status" value="1"/>
</dbReference>